<proteinExistence type="predicted"/>
<dbReference type="InterPro" id="IPR007560">
    <property type="entry name" value="Restrct_endonuc_IV_Mrr"/>
</dbReference>
<dbReference type="EMBL" id="UGGU01000003">
    <property type="protein sequence ID" value="STO30938.1"/>
    <property type="molecule type" value="Genomic_DNA"/>
</dbReference>
<dbReference type="Pfam" id="PF04471">
    <property type="entry name" value="Mrr_cat"/>
    <property type="match status" value="1"/>
</dbReference>
<dbReference type="Proteomes" id="UP000255328">
    <property type="component" value="Unassembled WGS sequence"/>
</dbReference>
<dbReference type="InterPro" id="IPR011856">
    <property type="entry name" value="tRNA_endonuc-like_dom_sf"/>
</dbReference>
<dbReference type="GO" id="GO:0003677">
    <property type="term" value="F:DNA binding"/>
    <property type="evidence" value="ECO:0007669"/>
    <property type="project" value="InterPro"/>
</dbReference>
<dbReference type="OrthoDB" id="6796607at2"/>
<gene>
    <name evidence="2" type="ORF">NCTC10723_00369</name>
</gene>
<protein>
    <recommendedName>
        <fullName evidence="1">Restriction endonuclease type IV Mrr domain-containing protein</fullName>
    </recommendedName>
</protein>
<dbReference type="GO" id="GO:0004519">
    <property type="term" value="F:endonuclease activity"/>
    <property type="evidence" value="ECO:0007669"/>
    <property type="project" value="InterPro"/>
</dbReference>
<feature type="domain" description="Restriction endonuclease type IV Mrr" evidence="1">
    <location>
        <begin position="216"/>
        <end position="347"/>
    </location>
</feature>
<evidence type="ECO:0000259" key="1">
    <source>
        <dbReference type="Pfam" id="PF04471"/>
    </source>
</evidence>
<evidence type="ECO:0000313" key="2">
    <source>
        <dbReference type="EMBL" id="STO30938.1"/>
    </source>
</evidence>
<dbReference type="RefSeq" id="WP_115268802.1">
    <property type="nucleotide sequence ID" value="NZ_UGGU01000003.1"/>
</dbReference>
<sequence>MKEKKVNYYIFRIDYSKRDYFKKNLEKGVLRQGWGVENLSLLDENGEVRNQEEWVNACPESWRNTDEARRYLRNKNSNLRKMLEMKEGDIILIPKFPEWNMFSLYRVTGKYYFNLEETAVDYGHCIPVKIATTYPYEIDKCFTYNGNDATKIIHSKLRGYQTSINSVYNKEIIKAIESLLQIKSIKEVSLITEILRNIFEKNIKNMENLNKEIFSVRPNDVEEIVEDIFKKQGYLVESKNSYDKKGGDSDRTFIKPLPILSEVNDEIGSCRVYVQIKKKDGEYDEDEGIKQLEKIVATKENIEGKDNKFNNFYKVLVCTGEFSSRIKELAQEKNIILIDGIQLIRMCLKNI</sequence>
<name>A0A377GVE9_9FUSO</name>
<keyword evidence="3" id="KW-1185">Reference proteome</keyword>
<accession>A0A377GVE9</accession>
<dbReference type="AlphaFoldDB" id="A0A377GVE9"/>
<organism evidence="2 3">
    <name type="scientific">Fusobacterium necrogenes</name>
    <dbReference type="NCBI Taxonomy" id="858"/>
    <lineage>
        <taxon>Bacteria</taxon>
        <taxon>Fusobacteriati</taxon>
        <taxon>Fusobacteriota</taxon>
        <taxon>Fusobacteriia</taxon>
        <taxon>Fusobacteriales</taxon>
        <taxon>Fusobacteriaceae</taxon>
        <taxon>Fusobacterium</taxon>
    </lineage>
</organism>
<dbReference type="Gene3D" id="3.40.1350.10">
    <property type="match status" value="1"/>
</dbReference>
<evidence type="ECO:0000313" key="3">
    <source>
        <dbReference type="Proteomes" id="UP000255328"/>
    </source>
</evidence>
<dbReference type="GO" id="GO:0009307">
    <property type="term" value="P:DNA restriction-modification system"/>
    <property type="evidence" value="ECO:0007669"/>
    <property type="project" value="InterPro"/>
</dbReference>
<reference evidence="2 3" key="1">
    <citation type="submission" date="2018-06" db="EMBL/GenBank/DDBJ databases">
        <authorList>
            <consortium name="Pathogen Informatics"/>
            <person name="Doyle S."/>
        </authorList>
    </citation>
    <scope>NUCLEOTIDE SEQUENCE [LARGE SCALE GENOMIC DNA]</scope>
    <source>
        <strain evidence="2 3">NCTC10723</strain>
    </source>
</reference>